<dbReference type="Proteomes" id="UP000256645">
    <property type="component" value="Unassembled WGS sequence"/>
</dbReference>
<protein>
    <submittedName>
        <fullName evidence="2">Uncharacterized protein</fullName>
    </submittedName>
</protein>
<name>A0A3D8SQK3_9HELO</name>
<evidence type="ECO:0000256" key="1">
    <source>
        <dbReference type="SAM" id="MobiDB-lite"/>
    </source>
</evidence>
<dbReference type="AlphaFoldDB" id="A0A3D8SQK3"/>
<feature type="region of interest" description="Disordered" evidence="1">
    <location>
        <begin position="142"/>
        <end position="263"/>
    </location>
</feature>
<dbReference type="EMBL" id="PDLM01000001">
    <property type="protein sequence ID" value="RDW88593.1"/>
    <property type="molecule type" value="Genomic_DNA"/>
</dbReference>
<organism evidence="2 3">
    <name type="scientific">Coleophoma cylindrospora</name>
    <dbReference type="NCBI Taxonomy" id="1849047"/>
    <lineage>
        <taxon>Eukaryota</taxon>
        <taxon>Fungi</taxon>
        <taxon>Dikarya</taxon>
        <taxon>Ascomycota</taxon>
        <taxon>Pezizomycotina</taxon>
        <taxon>Leotiomycetes</taxon>
        <taxon>Helotiales</taxon>
        <taxon>Dermateaceae</taxon>
        <taxon>Coleophoma</taxon>
    </lineage>
</organism>
<feature type="compositionally biased region" description="Acidic residues" evidence="1">
    <location>
        <begin position="170"/>
        <end position="179"/>
    </location>
</feature>
<evidence type="ECO:0000313" key="3">
    <source>
        <dbReference type="Proteomes" id="UP000256645"/>
    </source>
</evidence>
<reference evidence="2 3" key="1">
    <citation type="journal article" date="2018" name="IMA Fungus">
        <title>IMA Genome-F 9: Draft genome sequence of Annulohypoxylon stygium, Aspergillus mulundensis, Berkeleyomyces basicola (syn. Thielaviopsis basicola), Ceratocystis smalleyi, two Cercospora beticola strains, Coleophoma cylindrospora, Fusarium fracticaudum, Phialophora cf. hyalina, and Morchella septimelata.</title>
        <authorList>
            <person name="Wingfield B.D."/>
            <person name="Bills G.F."/>
            <person name="Dong Y."/>
            <person name="Huang W."/>
            <person name="Nel W.J."/>
            <person name="Swalarsk-Parry B.S."/>
            <person name="Vaghefi N."/>
            <person name="Wilken P.M."/>
            <person name="An Z."/>
            <person name="de Beer Z.W."/>
            <person name="De Vos L."/>
            <person name="Chen L."/>
            <person name="Duong T.A."/>
            <person name="Gao Y."/>
            <person name="Hammerbacher A."/>
            <person name="Kikkert J.R."/>
            <person name="Li Y."/>
            <person name="Li H."/>
            <person name="Li K."/>
            <person name="Li Q."/>
            <person name="Liu X."/>
            <person name="Ma X."/>
            <person name="Naidoo K."/>
            <person name="Pethybridge S.J."/>
            <person name="Sun J."/>
            <person name="Steenkamp E.T."/>
            <person name="van der Nest M.A."/>
            <person name="van Wyk S."/>
            <person name="Wingfield M.J."/>
            <person name="Xiong C."/>
            <person name="Yue Q."/>
            <person name="Zhang X."/>
        </authorList>
    </citation>
    <scope>NUCLEOTIDE SEQUENCE [LARGE SCALE GENOMIC DNA]</scope>
    <source>
        <strain evidence="2 3">BP6252</strain>
    </source>
</reference>
<feature type="compositionally biased region" description="Basic and acidic residues" evidence="1">
    <location>
        <begin position="191"/>
        <end position="222"/>
    </location>
</feature>
<comment type="caution">
    <text evidence="2">The sequence shown here is derived from an EMBL/GenBank/DDBJ whole genome shotgun (WGS) entry which is preliminary data.</text>
</comment>
<feature type="compositionally biased region" description="Basic and acidic residues" evidence="1">
    <location>
        <begin position="231"/>
        <end position="263"/>
    </location>
</feature>
<evidence type="ECO:0000313" key="2">
    <source>
        <dbReference type="EMBL" id="RDW88593.1"/>
    </source>
</evidence>
<sequence>MRVSSSGVLRPRVVAIGVHATGILGVLVDDGPPALLFGEQFLDLPVILLGPDGELEVLAGDGVPILVSRQVADGSEEQPIQVMAHSRADVVAEHIQDHLSNDQEEDPKRNIPQGPAILQRVGHEDDLHHDIDHERNAIDQIQHDKQAHGIRRAEPSPLLERRERDHECDDEHGEADTIDQETHAQGGGEPALDRDEVGEDAVPRGDDARVQAERDEGEEHYRTATLPPDQHTNRRELAAHMEDHDHSHDQRGNVRERRRSLEDDGVRDLNVPRIAVGLDALAQEAGDLAHERTQRYWCLGTDRLEVAEAHDRDVSGLGSGMDGSRRPAVRCGALRIRCRPPILAQEQY</sequence>
<accession>A0A3D8SQK3</accession>
<feature type="compositionally biased region" description="Basic and acidic residues" evidence="1">
    <location>
        <begin position="142"/>
        <end position="169"/>
    </location>
</feature>
<keyword evidence="3" id="KW-1185">Reference proteome</keyword>
<proteinExistence type="predicted"/>
<gene>
    <name evidence="2" type="ORF">BP6252_00625</name>
</gene>